<proteinExistence type="predicted"/>
<reference evidence="1" key="1">
    <citation type="submission" date="2021-01" db="EMBL/GenBank/DDBJ databases">
        <title>Whole genome shotgun sequence of Actinocatenispora rupis NBRC 107355.</title>
        <authorList>
            <person name="Komaki H."/>
            <person name="Tamura T."/>
        </authorList>
    </citation>
    <scope>NUCLEOTIDE SEQUENCE</scope>
    <source>
        <strain evidence="1">NBRC 107355</strain>
    </source>
</reference>
<dbReference type="SUPFAM" id="SSF55961">
    <property type="entry name" value="Bet v1-like"/>
    <property type="match status" value="1"/>
</dbReference>
<evidence type="ECO:0008006" key="3">
    <source>
        <dbReference type="Google" id="ProtNLM"/>
    </source>
</evidence>
<dbReference type="Gene3D" id="3.30.530.20">
    <property type="match status" value="1"/>
</dbReference>
<comment type="caution">
    <text evidence="1">The sequence shown here is derived from an EMBL/GenBank/DDBJ whole genome shotgun (WGS) entry which is preliminary data.</text>
</comment>
<keyword evidence="2" id="KW-1185">Reference proteome</keyword>
<evidence type="ECO:0000313" key="1">
    <source>
        <dbReference type="EMBL" id="GID09900.1"/>
    </source>
</evidence>
<dbReference type="AlphaFoldDB" id="A0A8J3IWI0"/>
<gene>
    <name evidence="1" type="ORF">Aru02nite_07890</name>
</gene>
<name>A0A8J3IWI0_9ACTN</name>
<dbReference type="RefSeq" id="WP_203654939.1">
    <property type="nucleotide sequence ID" value="NZ_BAAAZM010000002.1"/>
</dbReference>
<dbReference type="InterPro" id="IPR023393">
    <property type="entry name" value="START-like_dom_sf"/>
</dbReference>
<evidence type="ECO:0000313" key="2">
    <source>
        <dbReference type="Proteomes" id="UP000612808"/>
    </source>
</evidence>
<sequence>MIGDRWGVRDDEVRRRYPCDDFVPAPVLQAWRGVDVAASAAAVWPWVGQVRIAPYSYDWIDNLGRRSPQNLVGLPEPRVGEPFTTAGGRQRGRIVAVEPGRELTGTIMGAFLSYVLVPDGPDRTRLLLKVSLRTNRLVAPAASVGDLVMARRQLLNLKRLAEGGGSPTP</sequence>
<accession>A0A8J3IWI0</accession>
<protein>
    <recommendedName>
        <fullName evidence="3">Polyketide cyclase / dehydrase and lipid transport</fullName>
    </recommendedName>
</protein>
<organism evidence="1 2">
    <name type="scientific">Actinocatenispora rupis</name>
    <dbReference type="NCBI Taxonomy" id="519421"/>
    <lineage>
        <taxon>Bacteria</taxon>
        <taxon>Bacillati</taxon>
        <taxon>Actinomycetota</taxon>
        <taxon>Actinomycetes</taxon>
        <taxon>Micromonosporales</taxon>
        <taxon>Micromonosporaceae</taxon>
        <taxon>Actinocatenispora</taxon>
    </lineage>
</organism>
<dbReference type="EMBL" id="BOMB01000004">
    <property type="protein sequence ID" value="GID09900.1"/>
    <property type="molecule type" value="Genomic_DNA"/>
</dbReference>
<dbReference type="Proteomes" id="UP000612808">
    <property type="component" value="Unassembled WGS sequence"/>
</dbReference>